<dbReference type="Pfam" id="PF03022">
    <property type="entry name" value="MRJP"/>
    <property type="match status" value="1"/>
</dbReference>
<dbReference type="OrthoDB" id="7776143at2759"/>
<dbReference type="AlphaFoldDB" id="A0A0N0U5Q1"/>
<sequence length="432" mass="48858">DMRTLLLFASLALANCHEVKTVYSWNNVEYNFPVTVDPDTLTSDGEYIPENNLPLGMEVWEDKIFITVPRWKNGVASNLNYISKNDTSVESPRLIPYPSWEINYINTPNGIVSIFRVKVDACDRLWGVDTGIDDILGTSRQVRPVRIFVIDLKTDKGSPIYNIPGYYHSKFTIGQILRVYPLKSTDQVPNSFFADSVVDADPDNCENSYLYISDLSGYGLVVYSWAKNDSWRISHNFFHFDPLHGNFNISGFNFQWQDGLFGMSLSALQSDGYKTLYFHAMSGITEFSVSTEVLQDSTLKKSSSYDAFRVEGEKGPLTQGPTSVIDATTGIDYFTQVSKNGIACWDTSVELNPNTFILAAQDNTTMIFPNDLSIDRATNTLYVLSDNLPQHIFSQMDAKKRNYFVTAVNLDSLTQTCKKQDNKLKRRLPHIL</sequence>
<comment type="similarity">
    <text evidence="2">Belongs to the major royal jelly protein family.</text>
</comment>
<feature type="chain" id="PRO_5005860033" evidence="5">
    <location>
        <begin position="17"/>
        <end position="432"/>
    </location>
</feature>
<evidence type="ECO:0000256" key="1">
    <source>
        <dbReference type="ARBA" id="ARBA00004613"/>
    </source>
</evidence>
<dbReference type="InterPro" id="IPR017996">
    <property type="entry name" value="MRJP/yellow-related"/>
</dbReference>
<dbReference type="Gene3D" id="2.120.10.30">
    <property type="entry name" value="TolB, C-terminal domain"/>
    <property type="match status" value="1"/>
</dbReference>
<feature type="signal peptide" evidence="5">
    <location>
        <begin position="1"/>
        <end position="16"/>
    </location>
</feature>
<dbReference type="InterPro" id="IPR011042">
    <property type="entry name" value="6-blade_b-propeller_TolB-like"/>
</dbReference>
<reference evidence="6 7" key="1">
    <citation type="submission" date="2015-07" db="EMBL/GenBank/DDBJ databases">
        <title>The genome of Melipona quadrifasciata.</title>
        <authorList>
            <person name="Pan H."/>
            <person name="Kapheim K."/>
        </authorList>
    </citation>
    <scope>NUCLEOTIDE SEQUENCE [LARGE SCALE GENOMIC DNA]</scope>
    <source>
        <strain evidence="6">0111107301</strain>
        <tissue evidence="6">Whole body</tissue>
    </source>
</reference>
<feature type="non-terminal residue" evidence="6">
    <location>
        <position position="1"/>
    </location>
</feature>
<comment type="subcellular location">
    <subcellularLocation>
        <location evidence="1">Secreted</location>
    </subcellularLocation>
</comment>
<organism evidence="6 7">
    <name type="scientific">Melipona quadrifasciata</name>
    <dbReference type="NCBI Taxonomy" id="166423"/>
    <lineage>
        <taxon>Eukaryota</taxon>
        <taxon>Metazoa</taxon>
        <taxon>Ecdysozoa</taxon>
        <taxon>Arthropoda</taxon>
        <taxon>Hexapoda</taxon>
        <taxon>Insecta</taxon>
        <taxon>Pterygota</taxon>
        <taxon>Neoptera</taxon>
        <taxon>Endopterygota</taxon>
        <taxon>Hymenoptera</taxon>
        <taxon>Apocrita</taxon>
        <taxon>Aculeata</taxon>
        <taxon>Apoidea</taxon>
        <taxon>Anthophila</taxon>
        <taxon>Apidae</taxon>
        <taxon>Melipona</taxon>
    </lineage>
</organism>
<evidence type="ECO:0000256" key="3">
    <source>
        <dbReference type="ARBA" id="ARBA00022525"/>
    </source>
</evidence>
<dbReference type="EMBL" id="KQ435759">
    <property type="protein sequence ID" value="KOX75744.1"/>
    <property type="molecule type" value="Genomic_DNA"/>
</dbReference>
<protein>
    <submittedName>
        <fullName evidence="6">Protein yellow</fullName>
    </submittedName>
</protein>
<evidence type="ECO:0000256" key="2">
    <source>
        <dbReference type="ARBA" id="ARBA00009127"/>
    </source>
</evidence>
<dbReference type="PANTHER" id="PTHR10009">
    <property type="entry name" value="PROTEIN YELLOW-RELATED"/>
    <property type="match status" value="1"/>
</dbReference>
<dbReference type="PANTHER" id="PTHR10009:SF11">
    <property type="entry name" value="RH54244P"/>
    <property type="match status" value="1"/>
</dbReference>
<evidence type="ECO:0000256" key="4">
    <source>
        <dbReference type="ARBA" id="ARBA00022729"/>
    </source>
</evidence>
<keyword evidence="3" id="KW-0964">Secreted</keyword>
<dbReference type="Proteomes" id="UP000053105">
    <property type="component" value="Unassembled WGS sequence"/>
</dbReference>
<evidence type="ECO:0000313" key="6">
    <source>
        <dbReference type="EMBL" id="KOX75744.1"/>
    </source>
</evidence>
<dbReference type="GO" id="GO:0005576">
    <property type="term" value="C:extracellular region"/>
    <property type="evidence" value="ECO:0007669"/>
    <property type="project" value="UniProtKB-SubCell"/>
</dbReference>
<keyword evidence="7" id="KW-1185">Reference proteome</keyword>
<name>A0A0N0U5Q1_9HYME</name>
<evidence type="ECO:0000256" key="5">
    <source>
        <dbReference type="SAM" id="SignalP"/>
    </source>
</evidence>
<accession>A0A0N0U5Q1</accession>
<dbReference type="STRING" id="166423.A0A0N0U5Q1"/>
<proteinExistence type="inferred from homology"/>
<gene>
    <name evidence="6" type="ORF">WN51_12071</name>
</gene>
<keyword evidence="4 5" id="KW-0732">Signal</keyword>
<evidence type="ECO:0000313" key="7">
    <source>
        <dbReference type="Proteomes" id="UP000053105"/>
    </source>
</evidence>